<dbReference type="Proteomes" id="UP000652761">
    <property type="component" value="Unassembled WGS sequence"/>
</dbReference>
<dbReference type="PANTHER" id="PTHR32108">
    <property type="entry name" value="DNA-DIRECTED RNA POLYMERASE SUBUNIT ALPHA"/>
    <property type="match status" value="1"/>
</dbReference>
<feature type="region of interest" description="Disordered" evidence="1">
    <location>
        <begin position="106"/>
        <end position="129"/>
    </location>
</feature>
<evidence type="ECO:0000313" key="2">
    <source>
        <dbReference type="EMBL" id="MQM20976.1"/>
    </source>
</evidence>
<feature type="compositionally biased region" description="Polar residues" evidence="1">
    <location>
        <begin position="251"/>
        <end position="266"/>
    </location>
</feature>
<dbReference type="PANTHER" id="PTHR32108:SF9">
    <property type="entry name" value="REVERSE TRANSCRIPTASE RNASE H-LIKE DOMAIN-CONTAINING PROTEIN"/>
    <property type="match status" value="1"/>
</dbReference>
<proteinExistence type="predicted"/>
<protein>
    <submittedName>
        <fullName evidence="2">Uncharacterized protein</fullName>
    </submittedName>
</protein>
<reference evidence="2" key="1">
    <citation type="submission" date="2017-07" db="EMBL/GenBank/DDBJ databases">
        <title>Taro Niue Genome Assembly and Annotation.</title>
        <authorList>
            <person name="Atibalentja N."/>
            <person name="Keating K."/>
            <person name="Fields C.J."/>
        </authorList>
    </citation>
    <scope>NUCLEOTIDE SEQUENCE</scope>
    <source>
        <strain evidence="2">Niue_2</strain>
        <tissue evidence="2">Leaf</tissue>
    </source>
</reference>
<accession>A0A843XNS1</accession>
<evidence type="ECO:0000256" key="1">
    <source>
        <dbReference type="SAM" id="MobiDB-lite"/>
    </source>
</evidence>
<dbReference type="EMBL" id="NMUH01010452">
    <property type="protein sequence ID" value="MQM20976.1"/>
    <property type="molecule type" value="Genomic_DNA"/>
</dbReference>
<name>A0A843XNS1_COLES</name>
<dbReference type="AlphaFoldDB" id="A0A843XNS1"/>
<dbReference type="OrthoDB" id="1433846at2759"/>
<sequence>MKANEDFVTYANRWRSMASRADIPIPESQAITLLVTNTTPVLRSILMLSEFPSFSHLYNKARVIENQIKDSSLPHFFEGKPKARKAPAAPTTEGVTINESVSACCQPLRPPNQTSSPPSNPHHFPSHPSMSYSTIAQSSDYTHPDPKRSYFLPLPESLGDIFFALMSCDAIQLPPQKEGVHPRADTSKYCPYHRAPGHEIHNCFTFRDWVYDLNEQGRINWDDIKVAISKSRYTGMDFVQNPLPNHRDNNNKPSSSKPQERVNTMTRPEPQVVRREQQWGVEGFEEWYPCPSIESQEPSTIVEIPSKEKGHEAIKLAKLGASNQCSTQSIARIVKPSSQTVKPSQIQITLSPILRAVDVQIGGRQFLVSGNIYILSTGCTSISEPSCDLERCRNTVNVTVELSSFGRPKEEKLKPHLCPLREVATTTWSKHSLGHR</sequence>
<organism evidence="2 3">
    <name type="scientific">Colocasia esculenta</name>
    <name type="common">Wild taro</name>
    <name type="synonym">Arum esculentum</name>
    <dbReference type="NCBI Taxonomy" id="4460"/>
    <lineage>
        <taxon>Eukaryota</taxon>
        <taxon>Viridiplantae</taxon>
        <taxon>Streptophyta</taxon>
        <taxon>Embryophyta</taxon>
        <taxon>Tracheophyta</taxon>
        <taxon>Spermatophyta</taxon>
        <taxon>Magnoliopsida</taxon>
        <taxon>Liliopsida</taxon>
        <taxon>Araceae</taxon>
        <taxon>Aroideae</taxon>
        <taxon>Colocasieae</taxon>
        <taxon>Colocasia</taxon>
    </lineage>
</organism>
<evidence type="ECO:0000313" key="3">
    <source>
        <dbReference type="Proteomes" id="UP000652761"/>
    </source>
</evidence>
<gene>
    <name evidence="2" type="ORF">Taro_054006</name>
</gene>
<comment type="caution">
    <text evidence="2">The sequence shown here is derived from an EMBL/GenBank/DDBJ whole genome shotgun (WGS) entry which is preliminary data.</text>
</comment>
<keyword evidence="3" id="KW-1185">Reference proteome</keyword>
<feature type="region of interest" description="Disordered" evidence="1">
    <location>
        <begin position="238"/>
        <end position="267"/>
    </location>
</feature>
<feature type="compositionally biased region" description="Low complexity" evidence="1">
    <location>
        <begin position="111"/>
        <end position="129"/>
    </location>
</feature>